<organism evidence="8 9">
    <name type="scientific">Paenibacillus hexagrammi</name>
    <dbReference type="NCBI Taxonomy" id="2908839"/>
    <lineage>
        <taxon>Bacteria</taxon>
        <taxon>Bacillati</taxon>
        <taxon>Bacillota</taxon>
        <taxon>Bacilli</taxon>
        <taxon>Bacillales</taxon>
        <taxon>Paenibacillaceae</taxon>
        <taxon>Paenibacillus</taxon>
    </lineage>
</organism>
<dbReference type="SMART" id="SM00387">
    <property type="entry name" value="HATPase_c"/>
    <property type="match status" value="1"/>
</dbReference>
<dbReference type="InterPro" id="IPR033479">
    <property type="entry name" value="dCache_1"/>
</dbReference>
<dbReference type="PANTHER" id="PTHR34220:SF7">
    <property type="entry name" value="SENSOR HISTIDINE KINASE YPDA"/>
    <property type="match status" value="1"/>
</dbReference>
<evidence type="ECO:0000256" key="4">
    <source>
        <dbReference type="ARBA" id="ARBA00022989"/>
    </source>
</evidence>
<dbReference type="GO" id="GO:0016301">
    <property type="term" value="F:kinase activity"/>
    <property type="evidence" value="ECO:0007669"/>
    <property type="project" value="UniProtKB-KW"/>
</dbReference>
<dbReference type="Pfam" id="PF02743">
    <property type="entry name" value="dCache_1"/>
    <property type="match status" value="1"/>
</dbReference>
<evidence type="ECO:0000313" key="9">
    <source>
        <dbReference type="Proteomes" id="UP001649230"/>
    </source>
</evidence>
<dbReference type="InterPro" id="IPR003594">
    <property type="entry name" value="HATPase_dom"/>
</dbReference>
<proteinExistence type="predicted"/>
<dbReference type="EMBL" id="CP090978">
    <property type="protein sequence ID" value="UJF34652.1"/>
    <property type="molecule type" value="Genomic_DNA"/>
</dbReference>
<evidence type="ECO:0000256" key="6">
    <source>
        <dbReference type="SAM" id="Phobius"/>
    </source>
</evidence>
<feature type="transmembrane region" description="Helical" evidence="6">
    <location>
        <begin position="16"/>
        <end position="39"/>
    </location>
</feature>
<keyword evidence="2" id="KW-1003">Cell membrane</keyword>
<sequence length="578" mass="66061">MKWTRPLLASSIRSKIIILCVISSLVPLILIASFTFVYLSKVIEHKFSDTTTNLLSSINWNIQTFVNDVEGISKLMLSSRDVQSFLTYNKENFKEIYRLQTVTRDFAINMTNNKSYIRYLYIGSPQRDLIVTNQWDATTNENIYGAVTHSQWYRQVDTLQGRGIWLNNTEFQILKTPDLLLYGKRLNNLDTLEPIGLLIISIDRRVFDDMFRDINKPANGNLLILEQDRVIYNNSQIGLQNPLNEHDLNIISSLPDKGTRIEEMNGQKYVITFDTNASTQWKVVSMIPYNSINSEIAFVRNLTIGLTLLAFLLAAGGAFLISDRITKQLTILTSVARKAARREEIEGIRFKEQDEIGRIGNQFVRIFRNNSELMDKLMEAKLKEKEAELLALQSHINPHFLYNTLNSVYLMAEKIGAKNISKMVMSLSNIFKLSLNNGEYITTVGNEIDQVKNYLEIQNIRYSGRFDVEIDLEPGIEKDRMLKLLIQPLVENAIYHGIELKEEKGNIYIRGRKNEHSLVFEVEDDGVGFDSTTARPSGYALKNIQERIQLHYGQEYGVSVDSVPGVGTKVTLVIGIMK</sequence>
<dbReference type="InterPro" id="IPR036890">
    <property type="entry name" value="HATPase_C_sf"/>
</dbReference>
<keyword evidence="9" id="KW-1185">Reference proteome</keyword>
<evidence type="ECO:0000256" key="5">
    <source>
        <dbReference type="ARBA" id="ARBA00023136"/>
    </source>
</evidence>
<keyword evidence="8" id="KW-0418">Kinase</keyword>
<comment type="subcellular location">
    <subcellularLocation>
        <location evidence="1">Cell membrane</location>
        <topology evidence="1">Multi-pass membrane protein</topology>
    </subcellularLocation>
</comment>
<gene>
    <name evidence="8" type="ORF">L0M14_05610</name>
</gene>
<dbReference type="Proteomes" id="UP001649230">
    <property type="component" value="Chromosome"/>
</dbReference>
<feature type="domain" description="Histidine kinase/HSP90-like ATPase" evidence="7">
    <location>
        <begin position="477"/>
        <end position="578"/>
    </location>
</feature>
<dbReference type="Gene3D" id="3.30.565.10">
    <property type="entry name" value="Histidine kinase-like ATPase, C-terminal domain"/>
    <property type="match status" value="1"/>
</dbReference>
<name>A0ABY3SLC8_9BACL</name>
<dbReference type="RefSeq" id="WP_235121226.1">
    <property type="nucleotide sequence ID" value="NZ_CP090978.1"/>
</dbReference>
<evidence type="ECO:0000256" key="2">
    <source>
        <dbReference type="ARBA" id="ARBA00022475"/>
    </source>
</evidence>
<dbReference type="InterPro" id="IPR050640">
    <property type="entry name" value="Bact_2-comp_sensor_kinase"/>
</dbReference>
<evidence type="ECO:0000259" key="7">
    <source>
        <dbReference type="SMART" id="SM00387"/>
    </source>
</evidence>
<keyword evidence="4 6" id="KW-1133">Transmembrane helix</keyword>
<dbReference type="PANTHER" id="PTHR34220">
    <property type="entry name" value="SENSOR HISTIDINE KINASE YPDA"/>
    <property type="match status" value="1"/>
</dbReference>
<accession>A0ABY3SLC8</accession>
<evidence type="ECO:0000256" key="1">
    <source>
        <dbReference type="ARBA" id="ARBA00004651"/>
    </source>
</evidence>
<keyword evidence="3 6" id="KW-0812">Transmembrane</keyword>
<evidence type="ECO:0000313" key="8">
    <source>
        <dbReference type="EMBL" id="UJF34652.1"/>
    </source>
</evidence>
<dbReference type="InterPro" id="IPR010559">
    <property type="entry name" value="Sig_transdc_His_kin_internal"/>
</dbReference>
<reference evidence="8 9" key="1">
    <citation type="journal article" date="2024" name="Int. J. Syst. Evol. Microbiol.">
        <title>Paenibacillus hexagrammi sp. nov., a novel bacterium isolated from the gut content of Hexagrammos agrammus.</title>
        <authorList>
            <person name="Jung H.K."/>
            <person name="Kim D.G."/>
            <person name="Zin H."/>
            <person name="Park J."/>
            <person name="Jung H."/>
            <person name="Kim Y.O."/>
            <person name="Kong H.J."/>
            <person name="Kim J.W."/>
            <person name="Kim Y.S."/>
        </authorList>
    </citation>
    <scope>NUCLEOTIDE SEQUENCE [LARGE SCALE GENOMIC DNA]</scope>
    <source>
        <strain evidence="8 9">YPD9-1</strain>
    </source>
</reference>
<dbReference type="Gene3D" id="6.10.340.10">
    <property type="match status" value="1"/>
</dbReference>
<evidence type="ECO:0000256" key="3">
    <source>
        <dbReference type="ARBA" id="ARBA00022692"/>
    </source>
</evidence>
<dbReference type="Pfam" id="PF06580">
    <property type="entry name" value="His_kinase"/>
    <property type="match status" value="1"/>
</dbReference>
<protein>
    <submittedName>
        <fullName evidence="8">Sensor histidine kinase</fullName>
    </submittedName>
</protein>
<dbReference type="Pfam" id="PF02518">
    <property type="entry name" value="HATPase_c"/>
    <property type="match status" value="1"/>
</dbReference>
<keyword evidence="8" id="KW-0808">Transferase</keyword>
<dbReference type="SUPFAM" id="SSF55874">
    <property type="entry name" value="ATPase domain of HSP90 chaperone/DNA topoisomerase II/histidine kinase"/>
    <property type="match status" value="1"/>
</dbReference>
<keyword evidence="5 6" id="KW-0472">Membrane</keyword>